<keyword evidence="3" id="KW-0256">Endoplasmic reticulum</keyword>
<reference evidence="8" key="1">
    <citation type="submission" date="2016-10" db="EMBL/GenBank/DDBJ databases">
        <authorList>
            <person name="Varghese N."/>
            <person name="Submissions S."/>
        </authorList>
    </citation>
    <scope>NUCLEOTIDE SEQUENCE [LARGE SCALE GENOMIC DNA]</scope>
    <source>
        <strain evidence="8">DSM 44544</strain>
    </source>
</reference>
<proteinExistence type="predicted"/>
<dbReference type="InterPro" id="IPR029058">
    <property type="entry name" value="AB_hydrolase_fold"/>
</dbReference>
<evidence type="ECO:0000256" key="4">
    <source>
        <dbReference type="ARBA" id="ARBA00023136"/>
    </source>
</evidence>
<dbReference type="Pfam" id="PF00931">
    <property type="entry name" value="NB-ARC"/>
    <property type="match status" value="1"/>
</dbReference>
<evidence type="ECO:0000313" key="8">
    <source>
        <dbReference type="Proteomes" id="UP000199622"/>
    </source>
</evidence>
<dbReference type="GO" id="GO:0016788">
    <property type="term" value="F:hydrolase activity, acting on ester bonds"/>
    <property type="evidence" value="ECO:0007669"/>
    <property type="project" value="InterPro"/>
</dbReference>
<evidence type="ECO:0000259" key="5">
    <source>
        <dbReference type="Pfam" id="PF00931"/>
    </source>
</evidence>
<accession>A0A1H4XGR2</accession>
<dbReference type="STRING" id="208445.SAMN04489727_6169"/>
<dbReference type="EMBL" id="FNSO01000004">
    <property type="protein sequence ID" value="SED04793.1"/>
    <property type="molecule type" value="Genomic_DNA"/>
</dbReference>
<dbReference type="GO" id="GO:0043531">
    <property type="term" value="F:ADP binding"/>
    <property type="evidence" value="ECO:0007669"/>
    <property type="project" value="InterPro"/>
</dbReference>
<dbReference type="NCBIfam" id="NF040586">
    <property type="entry name" value="FxSxx_TPR"/>
    <property type="match status" value="1"/>
</dbReference>
<evidence type="ECO:0000256" key="3">
    <source>
        <dbReference type="ARBA" id="ARBA00022824"/>
    </source>
</evidence>
<dbReference type="SUPFAM" id="SSF52540">
    <property type="entry name" value="P-loop containing nucleoside triphosphate hydrolases"/>
    <property type="match status" value="1"/>
</dbReference>
<evidence type="ECO:0000313" key="7">
    <source>
        <dbReference type="EMBL" id="SED04793.1"/>
    </source>
</evidence>
<dbReference type="Gene3D" id="3.40.50.300">
    <property type="entry name" value="P-loop containing nucleotide triphosphate hydrolases"/>
    <property type="match status" value="1"/>
</dbReference>
<comment type="subcellular location">
    <subcellularLocation>
        <location evidence="1">Endoplasmic reticulum</location>
    </subcellularLocation>
    <subcellularLocation>
        <location evidence="2">Membrane</location>
    </subcellularLocation>
</comment>
<name>A0A1H4XGR2_9PSEU</name>
<dbReference type="Gene3D" id="1.25.40.10">
    <property type="entry name" value="Tetratricopeptide repeat domain"/>
    <property type="match status" value="2"/>
</dbReference>
<feature type="domain" description="GPI inositol-deacylase PGAP1-like alpha/beta" evidence="6">
    <location>
        <begin position="93"/>
        <end position="173"/>
    </location>
</feature>
<dbReference type="Pfam" id="PF07819">
    <property type="entry name" value="PGAP1"/>
    <property type="match status" value="1"/>
</dbReference>
<evidence type="ECO:0000256" key="2">
    <source>
        <dbReference type="ARBA" id="ARBA00004370"/>
    </source>
</evidence>
<dbReference type="GO" id="GO:0016020">
    <property type="term" value="C:membrane"/>
    <property type="evidence" value="ECO:0007669"/>
    <property type="project" value="UniProtKB-SubCell"/>
</dbReference>
<dbReference type="Proteomes" id="UP000199622">
    <property type="component" value="Unassembled WGS sequence"/>
</dbReference>
<dbReference type="Gene3D" id="3.40.50.1820">
    <property type="entry name" value="alpha/beta hydrolase"/>
    <property type="match status" value="1"/>
</dbReference>
<evidence type="ECO:0000259" key="6">
    <source>
        <dbReference type="Pfam" id="PF07819"/>
    </source>
</evidence>
<dbReference type="OrthoDB" id="3885120at2"/>
<dbReference type="InterPro" id="IPR002182">
    <property type="entry name" value="NB-ARC"/>
</dbReference>
<dbReference type="InterPro" id="IPR052374">
    <property type="entry name" value="SERAC1"/>
</dbReference>
<protein>
    <submittedName>
        <fullName evidence="7">Tetratricopeptide repeat-containing protein</fullName>
    </submittedName>
</protein>
<sequence length="1054" mass="114593">MRGIGEGGEGMVEVFSVVMPEAPTLDVVFLHGLGGDARTTWATGEAFWPDWLGQDVPGAAVWLVGYAASPVGWFGPRAMPLQDRAGNVLAALQNEGVGERPLVLVAHSMGGLVAKQMLRYADASPAYASFAAAARGVVFLATPHFGADMATFLKHLKLVLRTTAAIDDLQRNAAHLRDLNFWYRHWAHRTGIRNLVFFEAYSRWGVQVVDAGSADPGLAGVDPIAVDADHLTICKPGRRSELVYGQVRRFLAAIHDIVTVTGPAAGQVARETRTRIPGYSDEVPARTADEVATRGLPSTGCEPAWPVNVGVVPQLADRYQEREVSPLLQRTPAGSRTVTLVLAGMGGVGKTQIAAQYTERERARKALDLLVWATATARSEVVTGYAEAAVRAGIPGADERNPEEAARRFLEWLAATDRQWLIVLDDLEDPACMRGLWPPNSRAGQVLVTTRRRDPSLVREDRVLIEVGVFTPGDSEAYVNAKLVGRQHLADGAAGLAADLGHLPLALAQAVAYMLNRGLTAEQYRQRLAESRRGLREVLPEPGELPDDHQRTVDVTWSLSVELADTLNPPGMARPLLELASLLDANGVPDAVFTARPVLDHLAASLGRSVTPADVRDALHVLHRLSLATVDLSGPDRAVQVHALVQRATRDTLADVGRLGRTAADALLISWPANHTDANLAQALRSNVRALDLNTPDSLWLPGAHPVLVRHGRSLAEAGLAVDAAVFFTRLRLACADRLGEDHTNSFVLRHHLAHSRAEIMDYAGAAAEYERVLADERRVLGDEHPLTLTARSCLAHWRGQDGDSADVITELEQVLADQRRVLGDDHPDILTTRHRLAYWRGRAGHEIDAVKELYMVLADERRVFGDDHPQTLSTRRELADWRGNAGDTMGAVWELMVLIEDQRRVLGDDHLDTLSTRGMAAVLRIDSGDPAGAMIELEALLADQRRVLGDDHVDTLTTLDIMMNCRDAVSDPSDAVDEVAELLANLRCGLGDDHPATMATRFSLANHRGMAGDVAGAVSVLEELLAVQQRVLGDDHPATLGTRHNLDHWRQRS</sequence>
<evidence type="ECO:0000256" key="1">
    <source>
        <dbReference type="ARBA" id="ARBA00004240"/>
    </source>
</evidence>
<dbReference type="SUPFAM" id="SSF48452">
    <property type="entry name" value="TPR-like"/>
    <property type="match status" value="2"/>
</dbReference>
<dbReference type="AlphaFoldDB" id="A0A1H4XGR2"/>
<dbReference type="PANTHER" id="PTHR48182:SF2">
    <property type="entry name" value="PROTEIN SERAC1"/>
    <property type="match status" value="1"/>
</dbReference>
<dbReference type="InterPro" id="IPR012908">
    <property type="entry name" value="PGAP1-ab_dom-like"/>
</dbReference>
<dbReference type="SUPFAM" id="SSF53474">
    <property type="entry name" value="alpha/beta-Hydrolases"/>
    <property type="match status" value="1"/>
</dbReference>
<dbReference type="PRINTS" id="PR00364">
    <property type="entry name" value="DISEASERSIST"/>
</dbReference>
<gene>
    <name evidence="7" type="ORF">SAMN04489727_6169</name>
</gene>
<dbReference type="RefSeq" id="WP_143060708.1">
    <property type="nucleotide sequence ID" value="NZ_FNSO01000004.1"/>
</dbReference>
<dbReference type="PANTHER" id="PTHR48182">
    <property type="entry name" value="PROTEIN SERAC1"/>
    <property type="match status" value="1"/>
</dbReference>
<dbReference type="InterPro" id="IPR027417">
    <property type="entry name" value="P-loop_NTPase"/>
</dbReference>
<feature type="domain" description="NB-ARC" evidence="5">
    <location>
        <begin position="339"/>
        <end position="471"/>
    </location>
</feature>
<keyword evidence="4" id="KW-0472">Membrane</keyword>
<dbReference type="Pfam" id="PF13374">
    <property type="entry name" value="TPR_10"/>
    <property type="match status" value="2"/>
</dbReference>
<organism evidence="7 8">
    <name type="scientific">Amycolatopsis tolypomycina</name>
    <dbReference type="NCBI Taxonomy" id="208445"/>
    <lineage>
        <taxon>Bacteria</taxon>
        <taxon>Bacillati</taxon>
        <taxon>Actinomycetota</taxon>
        <taxon>Actinomycetes</taxon>
        <taxon>Pseudonocardiales</taxon>
        <taxon>Pseudonocardiaceae</taxon>
        <taxon>Amycolatopsis</taxon>
    </lineage>
</organism>
<dbReference type="InterPro" id="IPR011990">
    <property type="entry name" value="TPR-like_helical_dom_sf"/>
</dbReference>
<keyword evidence="8" id="KW-1185">Reference proteome</keyword>